<dbReference type="SUPFAM" id="SSF51215">
    <property type="entry name" value="Regulatory protein AraC"/>
    <property type="match status" value="1"/>
</dbReference>
<dbReference type="InterPro" id="IPR009057">
    <property type="entry name" value="Homeodomain-like_sf"/>
</dbReference>
<evidence type="ECO:0000256" key="1">
    <source>
        <dbReference type="ARBA" id="ARBA00023015"/>
    </source>
</evidence>
<evidence type="ECO:0000259" key="4">
    <source>
        <dbReference type="PROSITE" id="PS01124"/>
    </source>
</evidence>
<dbReference type="PANTHER" id="PTHR46796">
    <property type="entry name" value="HTH-TYPE TRANSCRIPTIONAL ACTIVATOR RHAS-RELATED"/>
    <property type="match status" value="1"/>
</dbReference>
<keyword evidence="2" id="KW-0238">DNA-binding</keyword>
<dbReference type="Gene3D" id="1.10.10.60">
    <property type="entry name" value="Homeodomain-like"/>
    <property type="match status" value="1"/>
</dbReference>
<evidence type="ECO:0000256" key="2">
    <source>
        <dbReference type="ARBA" id="ARBA00023125"/>
    </source>
</evidence>
<keyword evidence="1" id="KW-0805">Transcription regulation</keyword>
<dbReference type="Proteomes" id="UP000469185">
    <property type="component" value="Unassembled WGS sequence"/>
</dbReference>
<dbReference type="GO" id="GO:0043565">
    <property type="term" value="F:sequence-specific DNA binding"/>
    <property type="evidence" value="ECO:0007669"/>
    <property type="project" value="InterPro"/>
</dbReference>
<evidence type="ECO:0000313" key="5">
    <source>
        <dbReference type="EMBL" id="NED95991.1"/>
    </source>
</evidence>
<keyword evidence="6" id="KW-1185">Reference proteome</keyword>
<dbReference type="PANTHER" id="PTHR46796:SF2">
    <property type="entry name" value="TRANSCRIPTIONAL REGULATORY PROTEIN"/>
    <property type="match status" value="1"/>
</dbReference>
<sequence>MSHAGIVATRGSSAEPGCSPRAPGVLYVLCVLAGRPETHAWRPSIAGIAEVFHARFVDHAYPAHTHAAWTLLIVDDGAIRYDLDRHHHGAVGRTVTLLPPHVPHDGRPATPAGFRKRVLYLDAAVLGDKLVGAAVDHPGLDDAVLWQRIHQLHLSLGHPGDGLEAESRLALLRIRLRQHLAPGTVASDFDDGSSPVLDHPAGNALAARFRDLLDAHVRPGLSLAAAGRELHAHPAHLVRSFSSAFGLPPHAYLTGRRIDLARRLLLGGQRPAEVASAAGFYDQAHLNRVFRRYLGTSPGRYTGDSRGRC</sequence>
<name>A0A6N9YLP2_9ACTN</name>
<evidence type="ECO:0000313" key="6">
    <source>
        <dbReference type="Proteomes" id="UP000469185"/>
    </source>
</evidence>
<dbReference type="Pfam" id="PF02311">
    <property type="entry name" value="AraC_binding"/>
    <property type="match status" value="1"/>
</dbReference>
<dbReference type="InterPro" id="IPR003313">
    <property type="entry name" value="AraC-bd"/>
</dbReference>
<dbReference type="SUPFAM" id="SSF46689">
    <property type="entry name" value="Homeodomain-like"/>
    <property type="match status" value="2"/>
</dbReference>
<accession>A0A6N9YLP2</accession>
<dbReference type="InterPro" id="IPR037923">
    <property type="entry name" value="HTH-like"/>
</dbReference>
<comment type="caution">
    <text evidence="5">The sequence shown here is derived from an EMBL/GenBank/DDBJ whole genome shotgun (WGS) entry which is preliminary data.</text>
</comment>
<proteinExistence type="predicted"/>
<dbReference type="SMART" id="SM00342">
    <property type="entry name" value="HTH_ARAC"/>
    <property type="match status" value="1"/>
</dbReference>
<dbReference type="InterPro" id="IPR050204">
    <property type="entry name" value="AraC_XylS_family_regulators"/>
</dbReference>
<feature type="domain" description="HTH araC/xylS-type" evidence="4">
    <location>
        <begin position="207"/>
        <end position="304"/>
    </location>
</feature>
<dbReference type="Pfam" id="PF12833">
    <property type="entry name" value="HTH_18"/>
    <property type="match status" value="1"/>
</dbReference>
<gene>
    <name evidence="5" type="ORF">G1H11_11790</name>
</gene>
<keyword evidence="3" id="KW-0804">Transcription</keyword>
<dbReference type="PROSITE" id="PS01124">
    <property type="entry name" value="HTH_ARAC_FAMILY_2"/>
    <property type="match status" value="1"/>
</dbReference>
<dbReference type="GO" id="GO:0003700">
    <property type="term" value="F:DNA-binding transcription factor activity"/>
    <property type="evidence" value="ECO:0007669"/>
    <property type="project" value="InterPro"/>
</dbReference>
<dbReference type="InterPro" id="IPR018060">
    <property type="entry name" value="HTH_AraC"/>
</dbReference>
<dbReference type="AlphaFoldDB" id="A0A6N9YLP2"/>
<reference evidence="5 6" key="1">
    <citation type="submission" date="2020-02" db="EMBL/GenBank/DDBJ databases">
        <authorList>
            <person name="Li X.-J."/>
            <person name="Feng X.-M."/>
        </authorList>
    </citation>
    <scope>NUCLEOTIDE SEQUENCE [LARGE SCALE GENOMIC DNA]</scope>
    <source>
        <strain evidence="5 6">CGMCC 4.7225</strain>
    </source>
</reference>
<evidence type="ECO:0000256" key="3">
    <source>
        <dbReference type="ARBA" id="ARBA00023163"/>
    </source>
</evidence>
<dbReference type="EMBL" id="JAAGOB010000005">
    <property type="protein sequence ID" value="NED95991.1"/>
    <property type="molecule type" value="Genomic_DNA"/>
</dbReference>
<organism evidence="5 6">
    <name type="scientific">Phytoactinopolyspora alkaliphila</name>
    <dbReference type="NCBI Taxonomy" id="1783498"/>
    <lineage>
        <taxon>Bacteria</taxon>
        <taxon>Bacillati</taxon>
        <taxon>Actinomycetota</taxon>
        <taxon>Actinomycetes</taxon>
        <taxon>Jiangellales</taxon>
        <taxon>Jiangellaceae</taxon>
        <taxon>Phytoactinopolyspora</taxon>
    </lineage>
</organism>
<protein>
    <submittedName>
        <fullName evidence="5">AraC family transcriptional regulator</fullName>
    </submittedName>
</protein>